<dbReference type="GO" id="GO:0005840">
    <property type="term" value="C:ribosome"/>
    <property type="evidence" value="ECO:0007669"/>
    <property type="project" value="UniProtKB-KW"/>
</dbReference>
<evidence type="ECO:0000313" key="3">
    <source>
        <dbReference type="EMBL" id="AAK81050.1"/>
    </source>
</evidence>
<dbReference type="RefSeq" id="WP_010966390.1">
    <property type="nucleotide sequence ID" value="NC_003030.1"/>
</dbReference>
<keyword evidence="2" id="KW-0687">Ribonucleoprotein</keyword>
<evidence type="ECO:0000256" key="2">
    <source>
        <dbReference type="ARBA" id="ARBA00023274"/>
    </source>
</evidence>
<proteinExistence type="predicted"/>
<dbReference type="PIR" id="G97282">
    <property type="entry name" value="G97282"/>
</dbReference>
<evidence type="ECO:0000313" key="4">
    <source>
        <dbReference type="Proteomes" id="UP000000814"/>
    </source>
</evidence>
<dbReference type="GO" id="GO:1990904">
    <property type="term" value="C:ribonucleoprotein complex"/>
    <property type="evidence" value="ECO:0007669"/>
    <property type="project" value="UniProtKB-KW"/>
</dbReference>
<dbReference type="HOGENOM" id="CLU_168121_0_0_9"/>
<accession>Q97EK0</accession>
<dbReference type="GeneID" id="44999597"/>
<gene>
    <name evidence="3" type="ordered locus">CA_C3110</name>
</gene>
<organism evidence="3 4">
    <name type="scientific">Clostridium acetobutylicum (strain ATCC 824 / DSM 792 / JCM 1419 / IAM 19013 / LMG 5710 / NBRC 13948 / NRRL B-527 / VKM B-1787 / 2291 / W)</name>
    <dbReference type="NCBI Taxonomy" id="272562"/>
    <lineage>
        <taxon>Bacteria</taxon>
        <taxon>Bacillati</taxon>
        <taxon>Bacillota</taxon>
        <taxon>Clostridia</taxon>
        <taxon>Eubacteriales</taxon>
        <taxon>Clostridiaceae</taxon>
        <taxon>Clostridium</taxon>
    </lineage>
</organism>
<keyword evidence="4" id="KW-1185">Reference proteome</keyword>
<dbReference type="CDD" id="cd06088">
    <property type="entry name" value="KOW_RPL14"/>
    <property type="match status" value="1"/>
</dbReference>
<dbReference type="KEGG" id="cac:CA_C3110"/>
<evidence type="ECO:0000256" key="1">
    <source>
        <dbReference type="ARBA" id="ARBA00022980"/>
    </source>
</evidence>
<name>Q97EK0_CLOAB</name>
<dbReference type="STRING" id="272562.CA_C3110"/>
<dbReference type="EMBL" id="AE001437">
    <property type="protein sequence ID" value="AAK81050.1"/>
    <property type="molecule type" value="Genomic_DNA"/>
</dbReference>
<dbReference type="PATRIC" id="fig|272562.8.peg.3293"/>
<dbReference type="AlphaFoldDB" id="Q97EK0"/>
<dbReference type="Proteomes" id="UP000000814">
    <property type="component" value="Chromosome"/>
</dbReference>
<dbReference type="InterPro" id="IPR008991">
    <property type="entry name" value="Translation_prot_SH3-like_sf"/>
</dbReference>
<sequence>MNENYLGKVVYSKAGRDKDGCFIIVGVIDDKYVYISDGDLRKVEKPKKKKLKHLSITDMVCEDVRAELKSNYPISNSAIRKFLESVCTSKEV</sequence>
<reference evidence="3 4" key="1">
    <citation type="journal article" date="2001" name="J. Bacteriol.">
        <title>Genome sequence and comparative analysis of the solvent-producing bacterium Clostridium acetobutylicum.</title>
        <authorList>
            <person name="Nolling J."/>
            <person name="Breton G."/>
            <person name="Omelchenko M.V."/>
            <person name="Makarova K.S."/>
            <person name="Zeng Q."/>
            <person name="Gibson R."/>
            <person name="Lee H.M."/>
            <person name="Dubois J."/>
            <person name="Qiu D."/>
            <person name="Hitti J."/>
            <person name="Wolf Y.I."/>
            <person name="Tatusov R.L."/>
            <person name="Sabathe F."/>
            <person name="Doucette-Stamm L."/>
            <person name="Soucaille P."/>
            <person name="Daly M.J."/>
            <person name="Bennett G.N."/>
            <person name="Koonin E.V."/>
            <person name="Smith D.R."/>
        </authorList>
    </citation>
    <scope>NUCLEOTIDE SEQUENCE [LARGE SCALE GENOMIC DNA]</scope>
    <source>
        <strain evidence="4">ATCC 824 / DSM 792 / JCM 1419 / LMG 5710 / VKM B-1787</strain>
    </source>
</reference>
<keyword evidence="1 3" id="KW-0689">Ribosomal protein</keyword>
<dbReference type="eggNOG" id="COG2163">
    <property type="taxonomic scope" value="Bacteria"/>
</dbReference>
<dbReference type="InterPro" id="IPR014722">
    <property type="entry name" value="Rib_uL2_dom2"/>
</dbReference>
<dbReference type="OrthoDB" id="1683515at2"/>
<dbReference type="Gene3D" id="2.30.30.30">
    <property type="match status" value="1"/>
</dbReference>
<dbReference type="InterPro" id="IPR041985">
    <property type="entry name" value="Ribosomal_eL14_KOW"/>
</dbReference>
<dbReference type="SUPFAM" id="SSF50104">
    <property type="entry name" value="Translation proteins SH3-like domain"/>
    <property type="match status" value="1"/>
</dbReference>
<protein>
    <submittedName>
        <fullName evidence="3">Ribosomal protein L14E (Archaeal/eukaryotic type)</fullName>
    </submittedName>
</protein>